<proteinExistence type="predicted"/>
<protein>
    <submittedName>
        <fullName evidence="2">DUF2293 domain-containing protein</fullName>
    </submittedName>
</protein>
<evidence type="ECO:0000259" key="1">
    <source>
        <dbReference type="Pfam" id="PF10056"/>
    </source>
</evidence>
<reference evidence="2 3" key="1">
    <citation type="submission" date="2023-07" db="EMBL/GenBank/DDBJ databases">
        <authorList>
            <person name="Girao M."/>
            <person name="Carvalho M.F."/>
        </authorList>
    </citation>
    <scope>NUCLEOTIDE SEQUENCE [LARGE SCALE GENOMIC DNA]</scope>
    <source>
        <strain evidence="2 3">66/93</strain>
    </source>
</reference>
<accession>A0ABU7KLL3</accession>
<gene>
    <name evidence="2" type="ORF">Q8A49_05845</name>
</gene>
<dbReference type="InterPro" id="IPR018744">
    <property type="entry name" value="DUF2293"/>
</dbReference>
<dbReference type="EMBL" id="JAUUCC010000010">
    <property type="protein sequence ID" value="MEE2050017.1"/>
    <property type="molecule type" value="Genomic_DNA"/>
</dbReference>
<evidence type="ECO:0000313" key="2">
    <source>
        <dbReference type="EMBL" id="MEE2050017.1"/>
    </source>
</evidence>
<dbReference type="RefSeq" id="WP_330157262.1">
    <property type="nucleotide sequence ID" value="NZ_BAAAJA010000018.1"/>
</dbReference>
<evidence type="ECO:0000313" key="3">
    <source>
        <dbReference type="Proteomes" id="UP001348641"/>
    </source>
</evidence>
<feature type="domain" description="DUF2293" evidence="1">
    <location>
        <begin position="266"/>
        <end position="350"/>
    </location>
</feature>
<dbReference type="Pfam" id="PF10056">
    <property type="entry name" value="DUF2293"/>
    <property type="match status" value="1"/>
</dbReference>
<sequence>MQPDLETKLGRRVAAAATGAVARRGAVSVLDAFASLGWVTDKALDTWRQGRADSLGALVQAPAARQREAVELLRAWAERQRMTREEGEYLAASRERRDLRFTADGDPHWEEAFRAHWISPDATGAQRKREEKRRTKAPDLVVLESAGPWECASCGEPGTDLRCVEDDAPHCLACTDMDHLVFLPAGDAALTRRAKKESGLSAVVMRWVPSRRKHRRTGLLVEEPALERAEALCLADEDVRERRRERDAVRRAAQDVEFQGRFAEEIALRFPGCPDGRALRIAEHAGTRGSGRVGRSAAGRALDPGAVRRAVVASIRHEDTDYDELLMAGVPREEARSRIADRIDRVLAAWTREGVPPGA</sequence>
<dbReference type="PANTHER" id="PTHR38113">
    <property type="match status" value="1"/>
</dbReference>
<organism evidence="2 3">
    <name type="scientific">Nocardiopsis tropica</name>
    <dbReference type="NCBI Taxonomy" id="109330"/>
    <lineage>
        <taxon>Bacteria</taxon>
        <taxon>Bacillati</taxon>
        <taxon>Actinomycetota</taxon>
        <taxon>Actinomycetes</taxon>
        <taxon>Streptosporangiales</taxon>
        <taxon>Nocardiopsidaceae</taxon>
        <taxon>Nocardiopsis</taxon>
    </lineage>
</organism>
<comment type="caution">
    <text evidence="2">The sequence shown here is derived from an EMBL/GenBank/DDBJ whole genome shotgun (WGS) entry which is preliminary data.</text>
</comment>
<dbReference type="PANTHER" id="PTHR38113:SF2">
    <property type="entry name" value="DUF2293 DOMAIN-CONTAINING PROTEIN"/>
    <property type="match status" value="1"/>
</dbReference>
<dbReference type="Proteomes" id="UP001348641">
    <property type="component" value="Unassembled WGS sequence"/>
</dbReference>
<name>A0ABU7KLL3_9ACTN</name>